<dbReference type="AlphaFoldDB" id="A0A1I1RKU7"/>
<dbReference type="OrthoDB" id="5918244at2"/>
<accession>A0A1I1RKU7</accession>
<name>A0A1I1RKU7_9GAMM</name>
<keyword evidence="2" id="KW-1185">Reference proteome</keyword>
<protein>
    <submittedName>
        <fullName evidence="1">Uncharacterized protein</fullName>
    </submittedName>
</protein>
<dbReference type="EMBL" id="FOLO01000050">
    <property type="protein sequence ID" value="SFD34934.1"/>
    <property type="molecule type" value="Genomic_DNA"/>
</dbReference>
<evidence type="ECO:0000313" key="1">
    <source>
        <dbReference type="EMBL" id="SFD34934.1"/>
    </source>
</evidence>
<gene>
    <name evidence="1" type="ORF">SAMN02745724_04276</name>
</gene>
<reference evidence="1 2" key="1">
    <citation type="submission" date="2016-10" db="EMBL/GenBank/DDBJ databases">
        <authorList>
            <person name="de Groot N.N."/>
        </authorList>
    </citation>
    <scope>NUCLEOTIDE SEQUENCE [LARGE SCALE GENOMIC DNA]</scope>
    <source>
        <strain evidence="1 2">DSM 6059</strain>
    </source>
</reference>
<dbReference type="RefSeq" id="WP_091989511.1">
    <property type="nucleotide sequence ID" value="NZ_FOLO01000050.1"/>
</dbReference>
<proteinExistence type="predicted"/>
<evidence type="ECO:0000313" key="2">
    <source>
        <dbReference type="Proteomes" id="UP000198862"/>
    </source>
</evidence>
<organism evidence="1 2">
    <name type="scientific">Pseudoalteromonas denitrificans DSM 6059</name>
    <dbReference type="NCBI Taxonomy" id="1123010"/>
    <lineage>
        <taxon>Bacteria</taxon>
        <taxon>Pseudomonadati</taxon>
        <taxon>Pseudomonadota</taxon>
        <taxon>Gammaproteobacteria</taxon>
        <taxon>Alteromonadales</taxon>
        <taxon>Pseudoalteromonadaceae</taxon>
        <taxon>Pseudoalteromonas</taxon>
    </lineage>
</organism>
<sequence length="386" mass="42712">MVSQGVGGILLDSLHSALDTHGSSPFELNKQMINVTGNNGTSGNVAVRCETDWGRTITGEQFLKQITSDFGDILIKDADGLMSESLLSNLNKVISNSKNGRPVSTSSHESALVRLLLPLEILKLRLDMVDQLINGVVFHEISQAKINKPSLNLANKSDLDPVITTIKQRLTRMNVHGYLTYLSTIANNTIPRLSKSRLFAVIMAETLLENSKEVLTHDQNLSKGLWNLLAQNQLVIVAKESRLNGAIKDNILTKAQQQAASYKENSSLPILGLTTINATYRKQASDAKLWKQVLFAKNRQRLTTSSNSGKFGPSSSLAAFICADNFLKSHSQQEKQLIKDVHIDSSYRNYIQYTQMEQNDENLLTALQTSHELKVSVGVLKSFYPD</sequence>
<dbReference type="Proteomes" id="UP000198862">
    <property type="component" value="Unassembled WGS sequence"/>
</dbReference>